<dbReference type="Proteomes" id="UP000199153">
    <property type="component" value="Unassembled WGS sequence"/>
</dbReference>
<feature type="transmembrane region" description="Helical" evidence="1">
    <location>
        <begin position="46"/>
        <end position="65"/>
    </location>
</feature>
<accession>A0A1I5CS63</accession>
<evidence type="ECO:0000313" key="2">
    <source>
        <dbReference type="EMBL" id="SFN89825.1"/>
    </source>
</evidence>
<evidence type="ECO:0000313" key="3">
    <source>
        <dbReference type="Proteomes" id="UP000199153"/>
    </source>
</evidence>
<dbReference type="STRING" id="287099.SAMN05660413_02980"/>
<gene>
    <name evidence="2" type="ORF">SAMN05660413_02980</name>
</gene>
<keyword evidence="1" id="KW-0472">Membrane</keyword>
<keyword evidence="1" id="KW-0812">Transmembrane</keyword>
<feature type="transmembrane region" description="Helical" evidence="1">
    <location>
        <begin position="14"/>
        <end position="40"/>
    </location>
</feature>
<reference evidence="2 3" key="1">
    <citation type="submission" date="2016-10" db="EMBL/GenBank/DDBJ databases">
        <authorList>
            <person name="de Groot N.N."/>
        </authorList>
    </citation>
    <scope>NUCLEOTIDE SEQUENCE [LARGE SCALE GENOMIC DNA]</scope>
    <source>
        <strain evidence="2 3">DSM 17794</strain>
    </source>
</reference>
<organism evidence="2 3">
    <name type="scientific">Salegentibacter flavus</name>
    <dbReference type="NCBI Taxonomy" id="287099"/>
    <lineage>
        <taxon>Bacteria</taxon>
        <taxon>Pseudomonadati</taxon>
        <taxon>Bacteroidota</taxon>
        <taxon>Flavobacteriia</taxon>
        <taxon>Flavobacteriales</taxon>
        <taxon>Flavobacteriaceae</taxon>
        <taxon>Salegentibacter</taxon>
    </lineage>
</organism>
<keyword evidence="3" id="KW-1185">Reference proteome</keyword>
<sequence length="94" mass="10693">MAAFEIYRHIRQKALIFGLTVNLFAVQMLAILLSLLMLIFSFSLSLLAILPIVNSGLYLLLRYFLNNPGLKGLLPKGKRIYSGKNITPIYYEED</sequence>
<proteinExistence type="predicted"/>
<dbReference type="EMBL" id="FOVL01000024">
    <property type="protein sequence ID" value="SFN89825.1"/>
    <property type="molecule type" value="Genomic_DNA"/>
</dbReference>
<name>A0A1I5CS63_9FLAO</name>
<dbReference type="AlphaFoldDB" id="A0A1I5CS63"/>
<protein>
    <submittedName>
        <fullName evidence="2">Uncharacterized protein</fullName>
    </submittedName>
</protein>
<evidence type="ECO:0000256" key="1">
    <source>
        <dbReference type="SAM" id="Phobius"/>
    </source>
</evidence>
<keyword evidence="1" id="KW-1133">Transmembrane helix</keyword>